<keyword evidence="9 12" id="KW-0333">Golgi apparatus</keyword>
<evidence type="ECO:0000256" key="7">
    <source>
        <dbReference type="ARBA" id="ARBA00022968"/>
    </source>
</evidence>
<evidence type="ECO:0000256" key="4">
    <source>
        <dbReference type="ARBA" id="ARBA00022676"/>
    </source>
</evidence>
<dbReference type="SMR" id="A0A1I7RQC2"/>
<accession>A0A1I7RQC2</accession>
<dbReference type="Proteomes" id="UP000659654">
    <property type="component" value="Unassembled WGS sequence"/>
</dbReference>
<dbReference type="EMBL" id="CAJFDI010000003">
    <property type="protein sequence ID" value="CAD5219249.1"/>
    <property type="molecule type" value="Genomic_DNA"/>
</dbReference>
<feature type="domain" description="Fucosyltransferase C-terminal" evidence="13">
    <location>
        <begin position="81"/>
        <end position="241"/>
    </location>
</feature>
<dbReference type="eggNOG" id="KOG2619">
    <property type="taxonomic scope" value="Eukaryota"/>
</dbReference>
<dbReference type="GO" id="GO:0032580">
    <property type="term" value="C:Golgi cisterna membrane"/>
    <property type="evidence" value="ECO:0007669"/>
    <property type="project" value="UniProtKB-SubCell"/>
</dbReference>
<dbReference type="EMBL" id="CAJFCV020000003">
    <property type="protein sequence ID" value="CAG9104340.1"/>
    <property type="molecule type" value="Genomic_DNA"/>
</dbReference>
<dbReference type="OrthoDB" id="5790915at2759"/>
<keyword evidence="8" id="KW-1133">Transmembrane helix</keyword>
<organism evidence="15 17">
    <name type="scientific">Bursaphelenchus xylophilus</name>
    <name type="common">Pinewood nematode worm</name>
    <name type="synonym">Aphelenchoides xylophilus</name>
    <dbReference type="NCBI Taxonomy" id="6326"/>
    <lineage>
        <taxon>Eukaryota</taxon>
        <taxon>Metazoa</taxon>
        <taxon>Ecdysozoa</taxon>
        <taxon>Nematoda</taxon>
        <taxon>Chromadorea</taxon>
        <taxon>Rhabditida</taxon>
        <taxon>Tylenchina</taxon>
        <taxon>Tylenchomorpha</taxon>
        <taxon>Aphelenchoidea</taxon>
        <taxon>Aphelenchoididae</taxon>
        <taxon>Bursaphelenchus</taxon>
    </lineage>
</organism>
<comment type="similarity">
    <text evidence="3 12">Belongs to the glycosyltransferase 10 family.</text>
</comment>
<evidence type="ECO:0000256" key="8">
    <source>
        <dbReference type="ARBA" id="ARBA00022989"/>
    </source>
</evidence>
<evidence type="ECO:0000256" key="2">
    <source>
        <dbReference type="ARBA" id="ARBA00004922"/>
    </source>
</evidence>
<evidence type="ECO:0000256" key="12">
    <source>
        <dbReference type="RuleBase" id="RU003832"/>
    </source>
</evidence>
<reference evidence="17" key="1">
    <citation type="submission" date="2016-11" db="UniProtKB">
        <authorList>
            <consortium name="WormBaseParasite"/>
        </authorList>
    </citation>
    <scope>IDENTIFICATION</scope>
</reference>
<dbReference type="Proteomes" id="UP000582659">
    <property type="component" value="Unassembled WGS sequence"/>
</dbReference>
<keyword evidence="6 12" id="KW-0812">Transmembrane</keyword>
<evidence type="ECO:0000256" key="9">
    <source>
        <dbReference type="ARBA" id="ARBA00023034"/>
    </source>
</evidence>
<evidence type="ECO:0000313" key="17">
    <source>
        <dbReference type="WBParaSite" id="BXY_0291400.1"/>
    </source>
</evidence>
<dbReference type="WBParaSite" id="BXY_0291400.1">
    <property type="protein sequence ID" value="BXY_0291400.1"/>
    <property type="gene ID" value="BXY_0291400"/>
</dbReference>
<comment type="pathway">
    <text evidence="2">Protein modification; protein glycosylation.</text>
</comment>
<evidence type="ECO:0000313" key="14">
    <source>
        <dbReference type="EMBL" id="CAD5219249.1"/>
    </source>
</evidence>
<keyword evidence="16" id="KW-1185">Reference proteome</keyword>
<evidence type="ECO:0000256" key="11">
    <source>
        <dbReference type="ARBA" id="ARBA00023180"/>
    </source>
</evidence>
<proteinExistence type="inferred from homology"/>
<dbReference type="FunFam" id="3.40.50.11660:FF:000002">
    <property type="entry name" value="Alpha-(1,3)-fucosyltransferase"/>
    <property type="match status" value="1"/>
</dbReference>
<keyword evidence="10" id="KW-0472">Membrane</keyword>
<dbReference type="Proteomes" id="UP000095284">
    <property type="component" value="Unplaced"/>
</dbReference>
<evidence type="ECO:0000313" key="15">
    <source>
        <dbReference type="Proteomes" id="UP000095284"/>
    </source>
</evidence>
<name>A0A1I7RQC2_BURXY</name>
<reference evidence="14" key="2">
    <citation type="submission" date="2020-09" db="EMBL/GenBank/DDBJ databases">
        <authorList>
            <person name="Kikuchi T."/>
        </authorList>
    </citation>
    <scope>NUCLEOTIDE SEQUENCE</scope>
    <source>
        <strain evidence="14">Ka4C1</strain>
    </source>
</reference>
<keyword evidence="11" id="KW-0325">Glycoprotein</keyword>
<keyword evidence="4 12" id="KW-0328">Glycosyltransferase</keyword>
<gene>
    <name evidence="14" type="ORF">BXYJ_LOCUS5584</name>
</gene>
<evidence type="ECO:0000256" key="1">
    <source>
        <dbReference type="ARBA" id="ARBA00004447"/>
    </source>
</evidence>
<dbReference type="InterPro" id="IPR001503">
    <property type="entry name" value="Glyco_trans_10"/>
</dbReference>
<evidence type="ECO:0000256" key="10">
    <source>
        <dbReference type="ARBA" id="ARBA00023136"/>
    </source>
</evidence>
<protein>
    <recommendedName>
        <fullName evidence="12">Fucosyltransferase</fullName>
        <ecNumber evidence="12">2.4.1.-</ecNumber>
    </recommendedName>
</protein>
<evidence type="ECO:0000313" key="16">
    <source>
        <dbReference type="Proteomes" id="UP000659654"/>
    </source>
</evidence>
<evidence type="ECO:0000259" key="13">
    <source>
        <dbReference type="Pfam" id="PF00852"/>
    </source>
</evidence>
<dbReference type="EC" id="2.4.1.-" evidence="12"/>
<keyword evidence="5 12" id="KW-0808">Transferase</keyword>
<dbReference type="Pfam" id="PF00852">
    <property type="entry name" value="Glyco_transf_10"/>
    <property type="match status" value="1"/>
</dbReference>
<dbReference type="UniPathway" id="UPA00378"/>
<dbReference type="AlphaFoldDB" id="A0A1I7RQC2"/>
<dbReference type="SUPFAM" id="SSF53756">
    <property type="entry name" value="UDP-Glycosyltransferase/glycogen phosphorylase"/>
    <property type="match status" value="1"/>
</dbReference>
<dbReference type="InterPro" id="IPR038577">
    <property type="entry name" value="GT10-like_C_sf"/>
</dbReference>
<evidence type="ECO:0000256" key="5">
    <source>
        <dbReference type="ARBA" id="ARBA00022679"/>
    </source>
</evidence>
<dbReference type="InterPro" id="IPR055270">
    <property type="entry name" value="Glyco_tran_10_C"/>
</dbReference>
<sequence>MHVNHQQYPARLSDDEVFIFFEREAPARYHQKHVVFPKNYFNITVNYLPYADVPMPYGTYSKIGTSKTMEEFKADLLESVKSRTKGVYKVFSHCKTQSRRENLISEMQRYMPIDLYGKCGNMTCDKECFKENKEKYRFYLAFENSLCDYYSTEKFYQFNSLVPIVMSRKFYKHLPQDSFIAVDDFRSLSHLAKYIQHLMTNDTAYIQHLLWKYESERSFSPFYLAMCKVCSYVAENKGRKVLHYDVEEYSIPSRTCVNLTNYR</sequence>
<keyword evidence="7" id="KW-0735">Signal-anchor</keyword>
<evidence type="ECO:0000256" key="3">
    <source>
        <dbReference type="ARBA" id="ARBA00008919"/>
    </source>
</evidence>
<dbReference type="GO" id="GO:0008417">
    <property type="term" value="F:fucosyltransferase activity"/>
    <property type="evidence" value="ECO:0007669"/>
    <property type="project" value="InterPro"/>
</dbReference>
<evidence type="ECO:0000256" key="6">
    <source>
        <dbReference type="ARBA" id="ARBA00022692"/>
    </source>
</evidence>
<dbReference type="PANTHER" id="PTHR48438:SF1">
    <property type="entry name" value="ALPHA-(1,3)-FUCOSYLTRANSFERASE C-RELATED"/>
    <property type="match status" value="1"/>
</dbReference>
<dbReference type="PANTHER" id="PTHR48438">
    <property type="entry name" value="ALPHA-(1,3)-FUCOSYLTRANSFERASE C-RELATED"/>
    <property type="match status" value="1"/>
</dbReference>
<dbReference type="Gene3D" id="3.40.50.11660">
    <property type="entry name" value="Glycosyl transferase family 10, C-terminal domain"/>
    <property type="match status" value="1"/>
</dbReference>
<comment type="subcellular location">
    <subcellularLocation>
        <location evidence="1 12">Golgi apparatus</location>
        <location evidence="1 12">Golgi stack membrane</location>
        <topology evidence="1 12">Single-pass type II membrane protein</topology>
    </subcellularLocation>
</comment>